<feature type="chain" id="PRO_5009533289" description="Lipoprotein" evidence="1">
    <location>
        <begin position="24"/>
        <end position="95"/>
    </location>
</feature>
<organism evidence="2 3">
    <name type="scientific">Candidatus Uhrbacteria bacterium RIFOXYB2_FULL_45_11</name>
    <dbReference type="NCBI Taxonomy" id="1802421"/>
    <lineage>
        <taxon>Bacteria</taxon>
        <taxon>Candidatus Uhriibacteriota</taxon>
    </lineage>
</organism>
<sequence length="95" mass="10192">MKYFRVCAIVAALLLSACGRANVQDNVGKAAACSVLDYQNGVYYFDCTEANFGNALSQFIASHPNLSLVTLTGNGTGGHYGTVDGYFAVFQILRR</sequence>
<evidence type="ECO:0000313" key="2">
    <source>
        <dbReference type="EMBL" id="OGL97115.1"/>
    </source>
</evidence>
<dbReference type="EMBL" id="MGFD01000058">
    <property type="protein sequence ID" value="OGL97115.1"/>
    <property type="molecule type" value="Genomic_DNA"/>
</dbReference>
<name>A0A1F7W2T9_9BACT</name>
<dbReference type="Proteomes" id="UP000177331">
    <property type="component" value="Unassembled WGS sequence"/>
</dbReference>
<gene>
    <name evidence="2" type="ORF">A2318_00720</name>
</gene>
<dbReference type="AlphaFoldDB" id="A0A1F7W2T9"/>
<reference evidence="2 3" key="1">
    <citation type="journal article" date="2016" name="Nat. Commun.">
        <title>Thousands of microbial genomes shed light on interconnected biogeochemical processes in an aquifer system.</title>
        <authorList>
            <person name="Anantharaman K."/>
            <person name="Brown C.T."/>
            <person name="Hug L.A."/>
            <person name="Sharon I."/>
            <person name="Castelle C.J."/>
            <person name="Probst A.J."/>
            <person name="Thomas B.C."/>
            <person name="Singh A."/>
            <person name="Wilkins M.J."/>
            <person name="Karaoz U."/>
            <person name="Brodie E.L."/>
            <person name="Williams K.H."/>
            <person name="Hubbard S.S."/>
            <person name="Banfield J.F."/>
        </authorList>
    </citation>
    <scope>NUCLEOTIDE SEQUENCE [LARGE SCALE GENOMIC DNA]</scope>
</reference>
<keyword evidence="1" id="KW-0732">Signal</keyword>
<comment type="caution">
    <text evidence="2">The sequence shown here is derived from an EMBL/GenBank/DDBJ whole genome shotgun (WGS) entry which is preliminary data.</text>
</comment>
<evidence type="ECO:0000256" key="1">
    <source>
        <dbReference type="SAM" id="SignalP"/>
    </source>
</evidence>
<evidence type="ECO:0000313" key="3">
    <source>
        <dbReference type="Proteomes" id="UP000177331"/>
    </source>
</evidence>
<evidence type="ECO:0008006" key="4">
    <source>
        <dbReference type="Google" id="ProtNLM"/>
    </source>
</evidence>
<dbReference type="PROSITE" id="PS51257">
    <property type="entry name" value="PROKAR_LIPOPROTEIN"/>
    <property type="match status" value="1"/>
</dbReference>
<proteinExistence type="predicted"/>
<feature type="signal peptide" evidence="1">
    <location>
        <begin position="1"/>
        <end position="23"/>
    </location>
</feature>
<accession>A0A1F7W2T9</accession>
<protein>
    <recommendedName>
        <fullName evidence="4">Lipoprotein</fullName>
    </recommendedName>
</protein>